<dbReference type="PANTHER" id="PTHR10953">
    <property type="entry name" value="UBIQUITIN-ACTIVATING ENZYME E1"/>
    <property type="match status" value="1"/>
</dbReference>
<dbReference type="GO" id="GO:0008641">
    <property type="term" value="F:ubiquitin-like modifier activating enzyme activity"/>
    <property type="evidence" value="ECO:0007669"/>
    <property type="project" value="InterPro"/>
</dbReference>
<dbReference type="Proteomes" id="UP000198534">
    <property type="component" value="Unassembled WGS sequence"/>
</dbReference>
<dbReference type="Gene3D" id="3.40.50.720">
    <property type="entry name" value="NAD(P)-binding Rossmann-like Domain"/>
    <property type="match status" value="1"/>
</dbReference>
<dbReference type="Pfam" id="PF00899">
    <property type="entry name" value="ThiF"/>
    <property type="match status" value="1"/>
</dbReference>
<dbReference type="PANTHER" id="PTHR10953:SF102">
    <property type="entry name" value="ADENYLYLTRANSFERASE AND SULFURTRANSFERASE MOCS3"/>
    <property type="match status" value="1"/>
</dbReference>
<dbReference type="InterPro" id="IPR000594">
    <property type="entry name" value="ThiF_NAD_FAD-bd"/>
</dbReference>
<evidence type="ECO:0000313" key="3">
    <source>
        <dbReference type="Proteomes" id="UP000198534"/>
    </source>
</evidence>
<dbReference type="RefSeq" id="WP_245726360.1">
    <property type="nucleotide sequence ID" value="NZ_FNNQ01000015.1"/>
</dbReference>
<dbReference type="AlphaFoldDB" id="A0A1H3B3N5"/>
<dbReference type="GO" id="GO:0032446">
    <property type="term" value="P:protein modification by small protein conjugation"/>
    <property type="evidence" value="ECO:0007669"/>
    <property type="project" value="TreeGrafter"/>
</dbReference>
<reference evidence="2 3" key="1">
    <citation type="submission" date="2016-10" db="EMBL/GenBank/DDBJ databases">
        <authorList>
            <person name="de Groot N.N."/>
        </authorList>
    </citation>
    <scope>NUCLEOTIDE SEQUENCE [LARGE SCALE GENOMIC DNA]</scope>
    <source>
        <strain evidence="2 3">DSM 45610</strain>
    </source>
</reference>
<dbReference type="GO" id="GO:0004792">
    <property type="term" value="F:thiosulfate-cyanide sulfurtransferase activity"/>
    <property type="evidence" value="ECO:0007669"/>
    <property type="project" value="TreeGrafter"/>
</dbReference>
<keyword evidence="3" id="KW-1185">Reference proteome</keyword>
<dbReference type="STRING" id="1048340.SAMN05444487_11512"/>
<dbReference type="GO" id="GO:0016779">
    <property type="term" value="F:nucleotidyltransferase activity"/>
    <property type="evidence" value="ECO:0007669"/>
    <property type="project" value="UniProtKB-KW"/>
</dbReference>
<name>A0A1H3B3N5_9BACL</name>
<protein>
    <submittedName>
        <fullName evidence="2">Molybdopterin or thiamine biosynthesis adenylyltransferase</fullName>
    </submittedName>
</protein>
<feature type="domain" description="THIF-type NAD/FAD binding fold" evidence="1">
    <location>
        <begin position="120"/>
        <end position="362"/>
    </location>
</feature>
<keyword evidence="2" id="KW-0548">Nucleotidyltransferase</keyword>
<dbReference type="InterPro" id="IPR035985">
    <property type="entry name" value="Ubiquitin-activating_enz"/>
</dbReference>
<dbReference type="EMBL" id="FNNQ01000015">
    <property type="protein sequence ID" value="SDX36014.1"/>
    <property type="molecule type" value="Genomic_DNA"/>
</dbReference>
<organism evidence="2 3">
    <name type="scientific">Marininema mesophilum</name>
    <dbReference type="NCBI Taxonomy" id="1048340"/>
    <lineage>
        <taxon>Bacteria</taxon>
        <taxon>Bacillati</taxon>
        <taxon>Bacillota</taxon>
        <taxon>Bacilli</taxon>
        <taxon>Bacillales</taxon>
        <taxon>Thermoactinomycetaceae</taxon>
        <taxon>Marininema</taxon>
    </lineage>
</organism>
<evidence type="ECO:0000313" key="2">
    <source>
        <dbReference type="EMBL" id="SDX36014.1"/>
    </source>
</evidence>
<dbReference type="InterPro" id="IPR045886">
    <property type="entry name" value="ThiF/MoeB/HesA"/>
</dbReference>
<keyword evidence="2" id="KW-0808">Transferase</keyword>
<sequence>MKPTMKPKFKETIPVFCWGNEIQIGEEDGLAGIIPDPSGSITLLVQSMNGKNTVDELVQIVQKDFPEIPREDIFTSIQALDNEGYIEDASIEPTSLKEYDLERYKANINFFSLFTSLEESKYEIQEKINNCKISLLGVGGLGSQILYHLAALGFHNIRALDFDRLELSNFNRQLLYSEADVGQLKTEMALKRINQFNPNVNLSITNCKIGKPEEVYDHIKETEYVVCVADKPTLYIQNWVNEAIVKAGLPMVSGGVLNTRGRFYSMIPGETGCVQCHVDSKKVADDQFERQLKFMEGMDFQRNNAAISPNVAILAGAMVNELLKIVTGFPAPIALGKIMEVNFFTLQTKEISSWEKNSTCPVCHSARSFRDKVSLEASSLS</sequence>
<dbReference type="SUPFAM" id="SSF69572">
    <property type="entry name" value="Activating enzymes of the ubiquitin-like proteins"/>
    <property type="match status" value="1"/>
</dbReference>
<gene>
    <name evidence="2" type="ORF">SAMN05444487_11512</name>
</gene>
<proteinExistence type="predicted"/>
<dbReference type="GO" id="GO:0005737">
    <property type="term" value="C:cytoplasm"/>
    <property type="evidence" value="ECO:0007669"/>
    <property type="project" value="TreeGrafter"/>
</dbReference>
<accession>A0A1H3B3N5</accession>
<evidence type="ECO:0000259" key="1">
    <source>
        <dbReference type="Pfam" id="PF00899"/>
    </source>
</evidence>